<dbReference type="Pfam" id="PF00583">
    <property type="entry name" value="Acetyltransf_1"/>
    <property type="match status" value="1"/>
</dbReference>
<dbReference type="EMBL" id="MFFB01000007">
    <property type="protein sequence ID" value="OGE94875.1"/>
    <property type="molecule type" value="Genomic_DNA"/>
</dbReference>
<dbReference type="AlphaFoldDB" id="A0A1F5PY76"/>
<reference evidence="2 3" key="1">
    <citation type="journal article" date="2016" name="Nat. Commun.">
        <title>Thousands of microbial genomes shed light on interconnected biogeochemical processes in an aquifer system.</title>
        <authorList>
            <person name="Anantharaman K."/>
            <person name="Brown C.T."/>
            <person name="Hug L.A."/>
            <person name="Sharon I."/>
            <person name="Castelle C.J."/>
            <person name="Probst A.J."/>
            <person name="Thomas B.C."/>
            <person name="Singh A."/>
            <person name="Wilkins M.J."/>
            <person name="Karaoz U."/>
            <person name="Brodie E.L."/>
            <person name="Williams K.H."/>
            <person name="Hubbard S.S."/>
            <person name="Banfield J.F."/>
        </authorList>
    </citation>
    <scope>NUCLEOTIDE SEQUENCE [LARGE SCALE GENOMIC DNA]</scope>
</reference>
<comment type="caution">
    <text evidence="2">The sequence shown here is derived from an EMBL/GenBank/DDBJ whole genome shotgun (WGS) entry which is preliminary data.</text>
</comment>
<dbReference type="GO" id="GO:0016747">
    <property type="term" value="F:acyltransferase activity, transferring groups other than amino-acyl groups"/>
    <property type="evidence" value="ECO:0007669"/>
    <property type="project" value="InterPro"/>
</dbReference>
<dbReference type="Gene3D" id="3.40.630.30">
    <property type="match status" value="1"/>
</dbReference>
<feature type="domain" description="N-acetyltransferase" evidence="1">
    <location>
        <begin position="50"/>
        <end position="134"/>
    </location>
</feature>
<dbReference type="InterPro" id="IPR016181">
    <property type="entry name" value="Acyl_CoA_acyltransferase"/>
</dbReference>
<dbReference type="InterPro" id="IPR000182">
    <property type="entry name" value="GNAT_dom"/>
</dbReference>
<accession>A0A1F5PY76</accession>
<dbReference type="CDD" id="cd04301">
    <property type="entry name" value="NAT_SF"/>
    <property type="match status" value="1"/>
</dbReference>
<protein>
    <recommendedName>
        <fullName evidence="1">N-acetyltransferase domain-containing protein</fullName>
    </recommendedName>
</protein>
<proteinExistence type="predicted"/>
<sequence>MPFRAFYVNIKSKEEAVITHEFFEGNALSEVEQIRLVSRVSKLYRLHNPDATETDMRHRLFGNRPSFVDLLLDGNVAVAFAVCTIKTFSTGETCLWRNGIVVAPAYRELGLYRTLVELALRKHRTEWSATKTQNPRVYLTWLKLFGERLLPYPGKDPAAPAQRVASELSGDHGNPVDPLTFVIKNEYSIDRSGTGYFNCHTPWVADFFTSRLGPFDAFLLLAHR</sequence>
<gene>
    <name evidence="2" type="ORF">A3B10_03750</name>
</gene>
<dbReference type="STRING" id="1817841.A3B10_03750"/>
<organism evidence="2 3">
    <name type="scientific">Candidatus Doudnabacteria bacterium RIFCSPLOWO2_01_FULL_44_21</name>
    <dbReference type="NCBI Taxonomy" id="1817841"/>
    <lineage>
        <taxon>Bacteria</taxon>
        <taxon>Candidatus Doudnaibacteriota</taxon>
    </lineage>
</organism>
<evidence type="ECO:0000313" key="2">
    <source>
        <dbReference type="EMBL" id="OGE94875.1"/>
    </source>
</evidence>
<dbReference type="Proteomes" id="UP000177281">
    <property type="component" value="Unassembled WGS sequence"/>
</dbReference>
<evidence type="ECO:0000259" key="1">
    <source>
        <dbReference type="Pfam" id="PF00583"/>
    </source>
</evidence>
<name>A0A1F5PY76_9BACT</name>
<dbReference type="SUPFAM" id="SSF55729">
    <property type="entry name" value="Acyl-CoA N-acyltransferases (Nat)"/>
    <property type="match status" value="1"/>
</dbReference>
<evidence type="ECO:0000313" key="3">
    <source>
        <dbReference type="Proteomes" id="UP000177281"/>
    </source>
</evidence>